<protein>
    <submittedName>
        <fullName evidence="1">Dynein light chain, putative</fullName>
    </submittedName>
</protein>
<organism evidence="1 2">
    <name type="scientific">Eimeria maxima</name>
    <name type="common">Coccidian parasite</name>
    <dbReference type="NCBI Taxonomy" id="5804"/>
    <lineage>
        <taxon>Eukaryota</taxon>
        <taxon>Sar</taxon>
        <taxon>Alveolata</taxon>
        <taxon>Apicomplexa</taxon>
        <taxon>Conoidasida</taxon>
        <taxon>Coccidia</taxon>
        <taxon>Eucoccidiorida</taxon>
        <taxon>Eimeriorina</taxon>
        <taxon>Eimeriidae</taxon>
        <taxon>Eimeria</taxon>
    </lineage>
</organism>
<reference evidence="1" key="1">
    <citation type="submission" date="2013-10" db="EMBL/GenBank/DDBJ databases">
        <title>Genomic analysis of the causative agents of coccidiosis in chickens.</title>
        <authorList>
            <person name="Reid A.J."/>
            <person name="Blake D."/>
            <person name="Billington K."/>
            <person name="Browne H."/>
            <person name="Dunn M."/>
            <person name="Hung S."/>
            <person name="Kawahara F."/>
            <person name="Miranda-Saavedra D."/>
            <person name="Mourier T."/>
            <person name="Nagra H."/>
            <person name="Otto T.D."/>
            <person name="Rawlings N."/>
            <person name="Sanchez A."/>
            <person name="Sanders M."/>
            <person name="Subramaniam C."/>
            <person name="Tay Y."/>
            <person name="Dear P."/>
            <person name="Doerig C."/>
            <person name="Gruber A."/>
            <person name="Parkinson J."/>
            <person name="Shirley M."/>
            <person name="Wan K.L."/>
            <person name="Berriman M."/>
            <person name="Tomley F."/>
            <person name="Pain A."/>
        </authorList>
    </citation>
    <scope>NUCLEOTIDE SEQUENCE [LARGE SCALE GENOMIC DNA]</scope>
    <source>
        <strain evidence="1">Weybridge</strain>
    </source>
</reference>
<sequence>MAAVRPPITDIDPESEVYQDALAQGAIAKARGAKYMEVLMALGQQRYPLVPQVGGQVKLQCHPYSLAQSATMLLMKKKERRGHVILECTEARAEGKPPSRGNDTVHWFFSYPRMVRAPNRCAQNAFFLMAGPRLDPGNMPFRRILCPKRLPCFPSYEVHS</sequence>
<keyword evidence="2" id="KW-1185">Reference proteome</keyword>
<name>U6M0J6_EIMMA</name>
<dbReference type="VEuPathDB" id="ToxoDB:EMWEY_00003740"/>
<evidence type="ECO:0000313" key="2">
    <source>
        <dbReference type="Proteomes" id="UP000030763"/>
    </source>
</evidence>
<proteinExistence type="predicted"/>
<dbReference type="GeneID" id="25334360"/>
<dbReference type="Proteomes" id="UP000030763">
    <property type="component" value="Unassembled WGS sequence"/>
</dbReference>
<accession>U6M0J6</accession>
<reference evidence="1" key="2">
    <citation type="submission" date="2013-10" db="EMBL/GenBank/DDBJ databases">
        <authorList>
            <person name="Aslett M."/>
        </authorList>
    </citation>
    <scope>NUCLEOTIDE SEQUENCE [LARGE SCALE GENOMIC DNA]</scope>
    <source>
        <strain evidence="1">Weybridge</strain>
    </source>
</reference>
<dbReference type="AlphaFoldDB" id="U6M0J6"/>
<dbReference type="EMBL" id="HG719006">
    <property type="protein sequence ID" value="CDJ56598.1"/>
    <property type="molecule type" value="Genomic_DNA"/>
</dbReference>
<dbReference type="OrthoDB" id="10033309at2759"/>
<gene>
    <name evidence="1" type="ORF">EMWEY_00003740</name>
</gene>
<dbReference type="RefSeq" id="XP_013333249.1">
    <property type="nucleotide sequence ID" value="XM_013477795.1"/>
</dbReference>
<evidence type="ECO:0000313" key="1">
    <source>
        <dbReference type="EMBL" id="CDJ56598.1"/>
    </source>
</evidence>